<dbReference type="PANTHER" id="PTHR44927:SF1">
    <property type="entry name" value="FK506-BINDING PROTEIN 15"/>
    <property type="match status" value="1"/>
</dbReference>
<dbReference type="PANTHER" id="PTHR44927">
    <property type="entry name" value="FK506-BINDING PROTEIN 15"/>
    <property type="match status" value="1"/>
</dbReference>
<accession>A0AAV1JHA1</accession>
<feature type="coiled-coil region" evidence="1">
    <location>
        <begin position="403"/>
        <end position="437"/>
    </location>
</feature>
<feature type="region of interest" description="Disordered" evidence="2">
    <location>
        <begin position="220"/>
        <end position="263"/>
    </location>
</feature>
<gene>
    <name evidence="3" type="ORF">LNINA_LOCUS7695</name>
</gene>
<keyword evidence="4" id="KW-1185">Reference proteome</keyword>
<name>A0AAV1JHA1_9NEOP</name>
<organism evidence="3 4">
    <name type="scientific">Leptosia nina</name>
    <dbReference type="NCBI Taxonomy" id="320188"/>
    <lineage>
        <taxon>Eukaryota</taxon>
        <taxon>Metazoa</taxon>
        <taxon>Ecdysozoa</taxon>
        <taxon>Arthropoda</taxon>
        <taxon>Hexapoda</taxon>
        <taxon>Insecta</taxon>
        <taxon>Pterygota</taxon>
        <taxon>Neoptera</taxon>
        <taxon>Endopterygota</taxon>
        <taxon>Lepidoptera</taxon>
        <taxon>Glossata</taxon>
        <taxon>Ditrysia</taxon>
        <taxon>Papilionoidea</taxon>
        <taxon>Pieridae</taxon>
        <taxon>Pierinae</taxon>
        <taxon>Leptosia</taxon>
    </lineage>
</organism>
<proteinExistence type="predicted"/>
<evidence type="ECO:0000256" key="2">
    <source>
        <dbReference type="SAM" id="MobiDB-lite"/>
    </source>
</evidence>
<dbReference type="EMBL" id="CAVLEF010000010">
    <property type="protein sequence ID" value="CAK1548287.1"/>
    <property type="molecule type" value="Genomic_DNA"/>
</dbReference>
<dbReference type="AlphaFoldDB" id="A0AAV1JHA1"/>
<comment type="caution">
    <text evidence="3">The sequence shown here is derived from an EMBL/GenBank/DDBJ whole genome shotgun (WGS) entry which is preliminary data.</text>
</comment>
<protein>
    <submittedName>
        <fullName evidence="3">Uncharacterized protein</fullName>
    </submittedName>
</protein>
<evidence type="ECO:0000313" key="3">
    <source>
        <dbReference type="EMBL" id="CAK1548287.1"/>
    </source>
</evidence>
<reference evidence="3 4" key="1">
    <citation type="submission" date="2023-11" db="EMBL/GenBank/DDBJ databases">
        <authorList>
            <person name="Okamura Y."/>
        </authorList>
    </citation>
    <scope>NUCLEOTIDE SEQUENCE [LARGE SCALE GENOMIC DNA]</scope>
</reference>
<sequence length="530" mass="60338">MLETNEVDEDLFTPAPGTSLANIFNNDEIDLNEGNSTLQYVPQIPTQVLVQTSNNTADISKTSTSTECVFATSISAYEWVDNKYNHREHLGIALIKSIKDKTHSLIIYTSGKITLSLAIISPSFHVDVKKDVSISYYDNSKKYWLICAAAKKIQDLVSHLANLKVNIKYLTHHEKSLVIDKTLSKQQLSESLEFDTDSSKDRRDKDSIIRRMATMGQSVLPIHKNIPVQSTDSSDIDDYHRPPLPRHKPTKSISKKEKKETTGISDLRINHTEREDLHRIQENNTVISNVDNVIKYDTNLNDLSSFISEQRLNNSELRINVNRLTEKVDNILGRTSIKDAGVQQTTQQSEIVYKLLKEYEIKILTYEQFIKSKGFDCNLLLASDIISRSSETPESNNLEGNQSSKEDTKIEQLETKIQDLTDTLSQTIDKYKQYETSLLNDITVLKQDLQCKTDILHDISTNTQMLINKSFNKEDYSIKLKSIMNNTYQIISNKFDDETNYTGGDVKSIVGKIIKKTTIDSLHDVDKEIK</sequence>
<feature type="coiled-coil region" evidence="1">
    <location>
        <begin position="307"/>
        <end position="334"/>
    </location>
</feature>
<evidence type="ECO:0000256" key="1">
    <source>
        <dbReference type="SAM" id="Coils"/>
    </source>
</evidence>
<keyword evidence="1" id="KW-0175">Coiled coil</keyword>
<dbReference type="Proteomes" id="UP001497472">
    <property type="component" value="Unassembled WGS sequence"/>
</dbReference>
<evidence type="ECO:0000313" key="4">
    <source>
        <dbReference type="Proteomes" id="UP001497472"/>
    </source>
</evidence>